<dbReference type="PANTHER" id="PTHR13789">
    <property type="entry name" value="MONOOXYGENASE"/>
    <property type="match status" value="1"/>
</dbReference>
<dbReference type="SUPFAM" id="SSF51905">
    <property type="entry name" value="FAD/NAD(P)-binding domain"/>
    <property type="match status" value="1"/>
</dbReference>
<dbReference type="InterPro" id="IPR002938">
    <property type="entry name" value="FAD-bd"/>
</dbReference>
<evidence type="ECO:0000313" key="4">
    <source>
        <dbReference type="EMBL" id="GHB12996.1"/>
    </source>
</evidence>
<keyword evidence="1" id="KW-0560">Oxidoreductase</keyword>
<dbReference type="Gene3D" id="3.50.50.60">
    <property type="entry name" value="FAD/NAD(P)-binding domain"/>
    <property type="match status" value="1"/>
</dbReference>
<reference evidence="5" key="1">
    <citation type="journal article" date="2019" name="Int. J. Syst. Evol. Microbiol.">
        <title>The Global Catalogue of Microorganisms (GCM) 10K type strain sequencing project: providing services to taxonomists for standard genome sequencing and annotation.</title>
        <authorList>
            <consortium name="The Broad Institute Genomics Platform"/>
            <consortium name="The Broad Institute Genome Sequencing Center for Infectious Disease"/>
            <person name="Wu L."/>
            <person name="Ma J."/>
        </authorList>
    </citation>
    <scope>NUCLEOTIDE SEQUENCE [LARGE SCALE GENOMIC DNA]</scope>
    <source>
        <strain evidence="5">JCM 4737</strain>
    </source>
</reference>
<dbReference type="InterPro" id="IPR036188">
    <property type="entry name" value="FAD/NAD-bd_sf"/>
</dbReference>
<keyword evidence="2 4" id="KW-0503">Monooxygenase</keyword>
<sequence>MAISPKPRTQPPAPARPQPHAVVVGSGIGGLTAAVALHQNGWRVTVLERAQSIEAVGAGIALAPNGHHALDVVGIGEEIRALAAWQGDGGMRTPAGRWLSRTNSSAAAERFGGPLVLVHRATLVERLAARLPGGAVRTGSAATSADPGVAGGRPAVVTTPDGSIEADLVVGADGINSATRRALFPDHPGPAYSGLTTWRVVVPAGAVPSFAPHETWGRGALWGSQPLKDGRVYAYAAAVAPAGERAPDGEKAELLRRFGDWHSPVPRIIEAADPAEVLRHDVHHLIDPLPAFHRGRTVLLGDAAHAMCPTLGQGGNQAIEDGVVLAHHLPDATDLGSGLAAYSADRLPRTTGIVRKSATIARLVSLRSAPGVAVRDTAMRLAGFGPGLALRTFDGIADWLPPQRTYAAGARDRQVRDHQAQR</sequence>
<dbReference type="RefSeq" id="WP_189715677.1">
    <property type="nucleotide sequence ID" value="NZ_BMVO01000013.1"/>
</dbReference>
<dbReference type="Pfam" id="PF01494">
    <property type="entry name" value="FAD_binding_3"/>
    <property type="match status" value="1"/>
</dbReference>
<evidence type="ECO:0000259" key="3">
    <source>
        <dbReference type="Pfam" id="PF01494"/>
    </source>
</evidence>
<dbReference type="EMBL" id="BMVO01000013">
    <property type="protein sequence ID" value="GHB12996.1"/>
    <property type="molecule type" value="Genomic_DNA"/>
</dbReference>
<evidence type="ECO:0000256" key="1">
    <source>
        <dbReference type="ARBA" id="ARBA00023002"/>
    </source>
</evidence>
<evidence type="ECO:0000313" key="5">
    <source>
        <dbReference type="Proteomes" id="UP000599437"/>
    </source>
</evidence>
<feature type="domain" description="FAD-binding" evidence="3">
    <location>
        <begin position="21"/>
        <end position="356"/>
    </location>
</feature>
<name>A0ABQ3DSA4_9ACTN</name>
<dbReference type="Proteomes" id="UP000599437">
    <property type="component" value="Unassembled WGS sequence"/>
</dbReference>
<dbReference type="GO" id="GO:0004497">
    <property type="term" value="F:monooxygenase activity"/>
    <property type="evidence" value="ECO:0007669"/>
    <property type="project" value="UniProtKB-KW"/>
</dbReference>
<accession>A0ABQ3DSA4</accession>
<dbReference type="PRINTS" id="PR00420">
    <property type="entry name" value="RNGMNOXGNASE"/>
</dbReference>
<keyword evidence="5" id="KW-1185">Reference proteome</keyword>
<proteinExistence type="predicted"/>
<organism evidence="4 5">
    <name type="scientific">Streptomyces chryseus</name>
    <dbReference type="NCBI Taxonomy" id="68186"/>
    <lineage>
        <taxon>Bacteria</taxon>
        <taxon>Bacillati</taxon>
        <taxon>Actinomycetota</taxon>
        <taxon>Actinomycetes</taxon>
        <taxon>Kitasatosporales</taxon>
        <taxon>Streptomycetaceae</taxon>
        <taxon>Streptomyces</taxon>
    </lineage>
</organism>
<evidence type="ECO:0000256" key="2">
    <source>
        <dbReference type="ARBA" id="ARBA00023033"/>
    </source>
</evidence>
<gene>
    <name evidence="4" type="ORF">GCM10010346_40490</name>
</gene>
<protein>
    <submittedName>
        <fullName evidence="4">Monooxygenase</fullName>
    </submittedName>
</protein>
<dbReference type="InterPro" id="IPR050493">
    <property type="entry name" value="FAD-dep_Monooxygenase_BioMet"/>
</dbReference>
<dbReference type="PANTHER" id="PTHR13789:SF309">
    <property type="entry name" value="PUTATIVE (AFU_ORTHOLOGUE AFUA_6G14510)-RELATED"/>
    <property type="match status" value="1"/>
</dbReference>
<comment type="caution">
    <text evidence="4">The sequence shown here is derived from an EMBL/GenBank/DDBJ whole genome shotgun (WGS) entry which is preliminary data.</text>
</comment>